<keyword evidence="5" id="KW-1185">Reference proteome</keyword>
<dbReference type="Proteomes" id="UP000295707">
    <property type="component" value="Unassembled WGS sequence"/>
</dbReference>
<evidence type="ECO:0000259" key="3">
    <source>
        <dbReference type="Pfam" id="PF13505"/>
    </source>
</evidence>
<evidence type="ECO:0000313" key="4">
    <source>
        <dbReference type="EMBL" id="TCK16994.1"/>
    </source>
</evidence>
<dbReference type="OrthoDB" id="5735888at2"/>
<feature type="chain" id="PRO_5020316766" evidence="2">
    <location>
        <begin position="23"/>
        <end position="172"/>
    </location>
</feature>
<dbReference type="InterPro" id="IPR027385">
    <property type="entry name" value="Beta-barrel_OMP"/>
</dbReference>
<evidence type="ECO:0000256" key="1">
    <source>
        <dbReference type="ARBA" id="ARBA00022729"/>
    </source>
</evidence>
<sequence length="172" mass="18072">MRIIKLAGLLPALCLISSQAMAEGFYAGAKAGWMDPDIRGFDEATNLGVQGGYTFGAPDTGITWAVEAELTTTISDGDVQAFGSSGNWDVDTQAIYGVLRIGDALYGKLRLGFLHEDASASVVGASADGSDSGVSGGLGGGWRANQQLSFELEYTMVEEDIDFYSVGMNFAF</sequence>
<feature type="signal peptide" evidence="2">
    <location>
        <begin position="1"/>
        <end position="22"/>
    </location>
</feature>
<accession>A0A4R1H5J6</accession>
<protein>
    <submittedName>
        <fullName evidence="4">Outer membrane protein with beta-barrel domain</fullName>
    </submittedName>
</protein>
<dbReference type="SUPFAM" id="SSF56925">
    <property type="entry name" value="OMPA-like"/>
    <property type="match status" value="1"/>
</dbReference>
<evidence type="ECO:0000256" key="2">
    <source>
        <dbReference type="SAM" id="SignalP"/>
    </source>
</evidence>
<keyword evidence="1 2" id="KW-0732">Signal</keyword>
<dbReference type="RefSeq" id="WP_132970912.1">
    <property type="nucleotide sequence ID" value="NZ_SMFX01000001.1"/>
</dbReference>
<evidence type="ECO:0000313" key="5">
    <source>
        <dbReference type="Proteomes" id="UP000295707"/>
    </source>
</evidence>
<dbReference type="InterPro" id="IPR011250">
    <property type="entry name" value="OMP/PagP_B-barrel"/>
</dbReference>
<reference evidence="4 5" key="1">
    <citation type="submission" date="2019-03" db="EMBL/GenBank/DDBJ databases">
        <title>Genomic Encyclopedia of Type Strains, Phase IV (KMG-IV): sequencing the most valuable type-strain genomes for metagenomic binning, comparative biology and taxonomic classification.</title>
        <authorList>
            <person name="Goeker M."/>
        </authorList>
    </citation>
    <scope>NUCLEOTIDE SEQUENCE [LARGE SCALE GENOMIC DNA]</scope>
    <source>
        <strain evidence="4 5">DSM 19610</strain>
    </source>
</reference>
<name>A0A4R1H5J6_9GAMM</name>
<proteinExistence type="predicted"/>
<dbReference type="EMBL" id="SMFX01000001">
    <property type="protein sequence ID" value="TCK16994.1"/>
    <property type="molecule type" value="Genomic_DNA"/>
</dbReference>
<dbReference type="Pfam" id="PF13505">
    <property type="entry name" value="OMP_b-brl"/>
    <property type="match status" value="1"/>
</dbReference>
<organism evidence="4 5">
    <name type="scientific">Thiogranum longum</name>
    <dbReference type="NCBI Taxonomy" id="1537524"/>
    <lineage>
        <taxon>Bacteria</taxon>
        <taxon>Pseudomonadati</taxon>
        <taxon>Pseudomonadota</taxon>
        <taxon>Gammaproteobacteria</taxon>
        <taxon>Chromatiales</taxon>
        <taxon>Ectothiorhodospiraceae</taxon>
        <taxon>Thiogranum</taxon>
    </lineage>
</organism>
<gene>
    <name evidence="4" type="ORF">DFR30_0214</name>
</gene>
<comment type="caution">
    <text evidence="4">The sequence shown here is derived from an EMBL/GenBank/DDBJ whole genome shotgun (WGS) entry which is preliminary data.</text>
</comment>
<dbReference type="AlphaFoldDB" id="A0A4R1H5J6"/>
<feature type="domain" description="Outer membrane protein beta-barrel" evidence="3">
    <location>
        <begin position="10"/>
        <end position="159"/>
    </location>
</feature>
<dbReference type="Gene3D" id="2.40.160.20">
    <property type="match status" value="1"/>
</dbReference>